<feature type="compositionally biased region" description="Low complexity" evidence="8">
    <location>
        <begin position="719"/>
        <end position="728"/>
    </location>
</feature>
<protein>
    <submittedName>
        <fullName evidence="10">Host cell factor 2</fullName>
    </submittedName>
</protein>
<comment type="caution">
    <text evidence="10">The sequence shown here is derived from an EMBL/GenBank/DDBJ whole genome shotgun (WGS) entry which is preliminary data.</text>
</comment>
<gene>
    <name evidence="10" type="ORF">GCK32_001450</name>
</gene>
<evidence type="ECO:0000256" key="2">
    <source>
        <dbReference type="ARBA" id="ARBA00022441"/>
    </source>
</evidence>
<organism evidence="10 11">
    <name type="scientific">Trichostrongylus colubriformis</name>
    <name type="common">Black scour worm</name>
    <dbReference type="NCBI Taxonomy" id="6319"/>
    <lineage>
        <taxon>Eukaryota</taxon>
        <taxon>Metazoa</taxon>
        <taxon>Ecdysozoa</taxon>
        <taxon>Nematoda</taxon>
        <taxon>Chromadorea</taxon>
        <taxon>Rhabditida</taxon>
        <taxon>Rhabditina</taxon>
        <taxon>Rhabditomorpha</taxon>
        <taxon>Strongyloidea</taxon>
        <taxon>Trichostrongylidae</taxon>
        <taxon>Trichostrongylus</taxon>
    </lineage>
</organism>
<evidence type="ECO:0000313" key="11">
    <source>
        <dbReference type="Proteomes" id="UP001331761"/>
    </source>
</evidence>
<reference evidence="10 11" key="1">
    <citation type="submission" date="2019-10" db="EMBL/GenBank/DDBJ databases">
        <title>Assembly and Annotation for the nematode Trichostrongylus colubriformis.</title>
        <authorList>
            <person name="Martin J."/>
        </authorList>
    </citation>
    <scope>NUCLEOTIDE SEQUENCE [LARGE SCALE GENOMIC DNA]</scope>
    <source>
        <strain evidence="10">G859</strain>
        <tissue evidence="10">Whole worm</tissue>
    </source>
</reference>
<evidence type="ECO:0000259" key="9">
    <source>
        <dbReference type="PROSITE" id="PS50853"/>
    </source>
</evidence>
<dbReference type="InterPro" id="IPR015915">
    <property type="entry name" value="Kelch-typ_b-propeller"/>
</dbReference>
<dbReference type="FunFam" id="2.120.10.80:FF:000008">
    <property type="entry name" value="host cell factor 1 isoform X1"/>
    <property type="match status" value="1"/>
</dbReference>
<dbReference type="PANTHER" id="PTHR46003">
    <property type="entry name" value="HOST CELL FACTOR"/>
    <property type="match status" value="1"/>
</dbReference>
<sequence length="1057" mass="114662">MSGEGPVQQQYSSSVGVDENGDVVYHHDGGVRVFGQESQLIRMEDGRIVEMIGQEQDQEMHYAEVPNIQPQEDQTKKIVLGPPVKWKKVVNSSGPSPRPRHGHRAVAIKDLMIVFGGGNEGIVDELHVFNTTTKQWFVPSVRGEVPSGCAAYGIVCNGTHIFTFGGMVEYGRYTNDLYELQAARWEWRKLRPRPPRSGGAGPCPRLGHSFSLASNQVCYVFGGLANDSPDPKQNSSTYLDDFFTLDIRGPVGSLQWEQPVTYGMRPPARESHSAVVLETDSRRQLIIYGGMNGSRLNDVWILDIDSMTWDCPVIGGVPPLPRSLHTANLIGHRMYIYGGWVPMHDDNHDGEVKEWKCTNDLSCLNLQTMIWESVSHMFDENVPRARAGHCSAVINDRIYIWSGRDGYRKAWNNQVCCKDMWYLETSVPGTPTRVQLVRASVAGLEVSWGALPTAEAYLLQLHKYDSNLPVHKILDDDASRQLTTLGKASPLPAQKMLVQRGTPTGVMKVVRGMGPGQQIVRVVRQVPGVPAGAVTAVKPGTEAKAIFFSKGGTQQKVMYVQSGVPVGTSAVVLARGPATMAAGVDQSAALPIAPHQQPSISTQGTTYTAPSNSRPHDEAALPQNLFDELPADEQSPPSPPKQRAAESSGPSLPAEAEPPQLSLERPSSQEAPQDPQCSSESTGSSESQLMVPSDPTQDSTPPNGSEPPGSSTKEVQEPQQSSQDGGSSVVNDPTVQHPVSQAQSSNNHEPLQSQSSLPADPPAPVTQAPLPSEGALSGEAEQPVPSTSQAPQQVASSNEQYNQSAKRETTESPAGNGMPVYQPVKQNLPEEEQWYDVGIIKGTSCLVTHYFLPGEQSLESTFGSDFEVGMHAGQVNFLRKAELEPGTAYRFRIAGINSIGRGNWSEISAFKTCLPGFPGAPSSIKITKGQDGAQLTWEPPQNVAGRISEYSVYLAVRNTSGTSDNQLAFMRVYVGVEPECIVNQSSLAAAFVDQSAKPAIIFRIAARNEKGYGPATQVRWLQDQKPVMAPTIAASNAAARYPVGYYSQPKRHRLDQL</sequence>
<dbReference type="PANTHER" id="PTHR46003:SF1">
    <property type="entry name" value="HOST CELL FACTOR"/>
    <property type="match status" value="1"/>
</dbReference>
<evidence type="ECO:0000313" key="10">
    <source>
        <dbReference type="EMBL" id="KAK5965439.1"/>
    </source>
</evidence>
<keyword evidence="5" id="KW-0068">Autocatalytic cleavage</keyword>
<dbReference type="FunFam" id="2.120.10.80:FF:000015">
    <property type="entry name" value="host cell factor 1 isoform X1"/>
    <property type="match status" value="1"/>
</dbReference>
<evidence type="ECO:0000256" key="5">
    <source>
        <dbReference type="ARBA" id="ARBA00022813"/>
    </source>
</evidence>
<dbReference type="Gene3D" id="6.10.250.2590">
    <property type="match status" value="1"/>
</dbReference>
<comment type="subcellular location">
    <subcellularLocation>
        <location evidence="1">Nucleus</location>
    </subcellularLocation>
</comment>
<dbReference type="GO" id="GO:0003713">
    <property type="term" value="F:transcription coactivator activity"/>
    <property type="evidence" value="ECO:0007669"/>
    <property type="project" value="TreeGrafter"/>
</dbReference>
<dbReference type="Proteomes" id="UP001331761">
    <property type="component" value="Unassembled WGS sequence"/>
</dbReference>
<evidence type="ECO:0000256" key="1">
    <source>
        <dbReference type="ARBA" id="ARBA00004123"/>
    </source>
</evidence>
<dbReference type="InterPro" id="IPR036116">
    <property type="entry name" value="FN3_sf"/>
</dbReference>
<feature type="region of interest" description="Disordered" evidence="8">
    <location>
        <begin position="595"/>
        <end position="822"/>
    </location>
</feature>
<proteinExistence type="predicted"/>
<dbReference type="SUPFAM" id="SSF49265">
    <property type="entry name" value="Fibronectin type III"/>
    <property type="match status" value="1"/>
</dbReference>
<evidence type="ECO:0000256" key="8">
    <source>
        <dbReference type="SAM" id="MobiDB-lite"/>
    </source>
</evidence>
<feature type="compositionally biased region" description="Polar residues" evidence="8">
    <location>
        <begin position="688"/>
        <end position="713"/>
    </location>
</feature>
<feature type="compositionally biased region" description="Polar residues" evidence="8">
    <location>
        <begin position="729"/>
        <end position="757"/>
    </location>
</feature>
<keyword evidence="7" id="KW-0131">Cell cycle</keyword>
<keyword evidence="6" id="KW-0539">Nucleus</keyword>
<dbReference type="SUPFAM" id="SSF117281">
    <property type="entry name" value="Kelch motif"/>
    <property type="match status" value="1"/>
</dbReference>
<dbReference type="Gene3D" id="2.120.10.80">
    <property type="entry name" value="Kelch-type beta propeller"/>
    <property type="match status" value="2"/>
</dbReference>
<dbReference type="Pfam" id="PF13854">
    <property type="entry name" value="Kelch_HCF"/>
    <property type="match status" value="1"/>
</dbReference>
<feature type="domain" description="Fibronectin type-III" evidence="9">
    <location>
        <begin position="917"/>
        <end position="1026"/>
    </location>
</feature>
<keyword evidence="4" id="KW-0677">Repeat</keyword>
<dbReference type="EMBL" id="WIXE01024634">
    <property type="protein sequence ID" value="KAK5965439.1"/>
    <property type="molecule type" value="Genomic_DNA"/>
</dbReference>
<keyword evidence="2" id="KW-0880">Kelch repeat</keyword>
<feature type="compositionally biased region" description="Low complexity" evidence="8">
    <location>
        <begin position="678"/>
        <end position="687"/>
    </location>
</feature>
<feature type="compositionally biased region" description="Polar residues" evidence="8">
    <location>
        <begin position="596"/>
        <end position="613"/>
    </location>
</feature>
<dbReference type="AlphaFoldDB" id="A0AAN8EYE5"/>
<dbReference type="InterPro" id="IPR059124">
    <property type="entry name" value="Kelch_HCF"/>
</dbReference>
<feature type="compositionally biased region" description="Polar residues" evidence="8">
    <location>
        <begin position="665"/>
        <end position="677"/>
    </location>
</feature>
<dbReference type="SMART" id="SM00060">
    <property type="entry name" value="FN3"/>
    <property type="match status" value="2"/>
</dbReference>
<evidence type="ECO:0000256" key="6">
    <source>
        <dbReference type="ARBA" id="ARBA00023242"/>
    </source>
</evidence>
<accession>A0AAN8EYE5</accession>
<name>A0AAN8EYE5_TRICO</name>
<keyword evidence="11" id="KW-1185">Reference proteome</keyword>
<feature type="compositionally biased region" description="Polar residues" evidence="8">
    <location>
        <begin position="784"/>
        <end position="804"/>
    </location>
</feature>
<dbReference type="CDD" id="cd00063">
    <property type="entry name" value="FN3"/>
    <property type="match status" value="2"/>
</dbReference>
<keyword evidence="3" id="KW-0597">Phosphoprotein</keyword>
<evidence type="ECO:0000256" key="7">
    <source>
        <dbReference type="ARBA" id="ARBA00023306"/>
    </source>
</evidence>
<dbReference type="GO" id="GO:0006338">
    <property type="term" value="P:chromatin remodeling"/>
    <property type="evidence" value="ECO:0007669"/>
    <property type="project" value="TreeGrafter"/>
</dbReference>
<evidence type="ECO:0000256" key="3">
    <source>
        <dbReference type="ARBA" id="ARBA00022553"/>
    </source>
</evidence>
<dbReference type="Gene3D" id="2.60.40.10">
    <property type="entry name" value="Immunoglobulins"/>
    <property type="match status" value="2"/>
</dbReference>
<dbReference type="InterPro" id="IPR003961">
    <property type="entry name" value="FN3_dom"/>
</dbReference>
<dbReference type="GO" id="GO:0035097">
    <property type="term" value="C:histone methyltransferase complex"/>
    <property type="evidence" value="ECO:0007669"/>
    <property type="project" value="TreeGrafter"/>
</dbReference>
<dbReference type="InterPro" id="IPR043536">
    <property type="entry name" value="HCF1/2"/>
</dbReference>
<evidence type="ECO:0000256" key="4">
    <source>
        <dbReference type="ARBA" id="ARBA00022737"/>
    </source>
</evidence>
<dbReference type="InterPro" id="IPR013783">
    <property type="entry name" value="Ig-like_fold"/>
</dbReference>
<feature type="domain" description="Fibronectin type-III" evidence="9">
    <location>
        <begin position="819"/>
        <end position="915"/>
    </location>
</feature>
<dbReference type="PROSITE" id="PS50853">
    <property type="entry name" value="FN3"/>
    <property type="match status" value="2"/>
</dbReference>